<evidence type="ECO:0000313" key="4">
    <source>
        <dbReference type="Proteomes" id="UP000193642"/>
    </source>
</evidence>
<keyword evidence="4" id="KW-1185">Reference proteome</keyword>
<dbReference type="EMBL" id="MCGO01000015">
    <property type="protein sequence ID" value="ORY46789.1"/>
    <property type="molecule type" value="Genomic_DNA"/>
</dbReference>
<dbReference type="AlphaFoldDB" id="A0A1Y2CIC9"/>
<dbReference type="InterPro" id="IPR028110">
    <property type="entry name" value="TMEM254"/>
</dbReference>
<gene>
    <name evidence="3" type="ORF">BCR33DRAFT_715223</name>
</gene>
<comment type="caution">
    <text evidence="3">The sequence shown here is derived from an EMBL/GenBank/DDBJ whole genome shotgun (WGS) entry which is preliminary data.</text>
</comment>
<keyword evidence="1" id="KW-0812">Transmembrane</keyword>
<accession>A0A1Y2CIC9</accession>
<keyword evidence="1" id="KW-1133">Transmembrane helix</keyword>
<dbReference type="PANTHER" id="PTHR37783:SF1">
    <property type="entry name" value="MEMBRANE PROTEIN, PUTATIVE (AFU_ORTHOLOGUE AFUA_1G04315)-RELATED"/>
    <property type="match status" value="1"/>
</dbReference>
<protein>
    <recommendedName>
        <fullName evidence="2">DUF2470 domain-containing protein</fullName>
    </recommendedName>
</protein>
<dbReference type="InterPro" id="IPR019595">
    <property type="entry name" value="DUF2470"/>
</dbReference>
<dbReference type="InterPro" id="IPR037119">
    <property type="entry name" value="Haem_oxidase_HugZ-like_sf"/>
</dbReference>
<feature type="transmembrane region" description="Helical" evidence="1">
    <location>
        <begin position="177"/>
        <end position="198"/>
    </location>
</feature>
<name>A0A1Y2CIC9_9FUNG</name>
<reference evidence="3 4" key="1">
    <citation type="submission" date="2016-07" db="EMBL/GenBank/DDBJ databases">
        <title>Pervasive Adenine N6-methylation of Active Genes in Fungi.</title>
        <authorList>
            <consortium name="DOE Joint Genome Institute"/>
            <person name="Mondo S.J."/>
            <person name="Dannebaum R.O."/>
            <person name="Kuo R.C."/>
            <person name="Labutti K."/>
            <person name="Haridas S."/>
            <person name="Kuo A."/>
            <person name="Salamov A."/>
            <person name="Ahrendt S.R."/>
            <person name="Lipzen A."/>
            <person name="Sullivan W."/>
            <person name="Andreopoulos W.B."/>
            <person name="Clum A."/>
            <person name="Lindquist E."/>
            <person name="Daum C."/>
            <person name="Ramamoorthy G.K."/>
            <person name="Gryganskyi A."/>
            <person name="Culley D."/>
            <person name="Magnuson J.K."/>
            <person name="James T.Y."/>
            <person name="O'Malley M.A."/>
            <person name="Stajich J.E."/>
            <person name="Spatafora J.W."/>
            <person name="Visel A."/>
            <person name="Grigoriev I.V."/>
        </authorList>
    </citation>
    <scope>NUCLEOTIDE SEQUENCE [LARGE SCALE GENOMIC DNA]</scope>
    <source>
        <strain evidence="3 4">JEL800</strain>
    </source>
</reference>
<evidence type="ECO:0000256" key="1">
    <source>
        <dbReference type="SAM" id="Phobius"/>
    </source>
</evidence>
<feature type="domain" description="DUF2470" evidence="2">
    <location>
        <begin position="26"/>
        <end position="100"/>
    </location>
</feature>
<proteinExistence type="predicted"/>
<dbReference type="PANTHER" id="PTHR37783">
    <property type="entry name" value="MEMBRANE PROTEIN, PUTATIVE (AFU_ORTHOLOGUE AFUA_1G04315)-RELATED"/>
    <property type="match status" value="1"/>
</dbReference>
<dbReference type="OrthoDB" id="5553410at2759"/>
<organism evidence="3 4">
    <name type="scientific">Rhizoclosmatium globosum</name>
    <dbReference type="NCBI Taxonomy" id="329046"/>
    <lineage>
        <taxon>Eukaryota</taxon>
        <taxon>Fungi</taxon>
        <taxon>Fungi incertae sedis</taxon>
        <taxon>Chytridiomycota</taxon>
        <taxon>Chytridiomycota incertae sedis</taxon>
        <taxon>Chytridiomycetes</taxon>
        <taxon>Chytridiales</taxon>
        <taxon>Chytriomycetaceae</taxon>
        <taxon>Rhizoclosmatium</taxon>
    </lineage>
</organism>
<evidence type="ECO:0000259" key="2">
    <source>
        <dbReference type="Pfam" id="PF10615"/>
    </source>
</evidence>
<dbReference type="Gene3D" id="3.20.180.10">
    <property type="entry name" value="PNP-oxidase-like"/>
    <property type="match status" value="1"/>
</dbReference>
<evidence type="ECO:0000313" key="3">
    <source>
        <dbReference type="EMBL" id="ORY46789.1"/>
    </source>
</evidence>
<keyword evidence="1" id="KW-0472">Membrane</keyword>
<feature type="non-terminal residue" evidence="3">
    <location>
        <position position="1"/>
    </location>
</feature>
<dbReference type="Pfam" id="PF14934">
    <property type="entry name" value="TMEM254"/>
    <property type="match status" value="1"/>
</dbReference>
<feature type="transmembrane region" description="Helical" evidence="1">
    <location>
        <begin position="134"/>
        <end position="151"/>
    </location>
</feature>
<dbReference type="Proteomes" id="UP000193642">
    <property type="component" value="Unassembled WGS sequence"/>
</dbReference>
<dbReference type="Pfam" id="PF10615">
    <property type="entry name" value="DUF2470"/>
    <property type="match status" value="1"/>
</dbReference>
<sequence length="274" mass="30869">VPNGTTLRNRNKEAKVDEVAAKSHELAKELNTNDPDAVINIIQHFGRIADVHKGRAIGVDSKGIEFLYTSYGDQKRYESRINFKEPVETVEEARATLKELAKEAHKVLHYNIDKSYVAPNAKKQYDWKMPKTKTLVFVSLVWTTVLLGIYLEDEHLPHSILVNARHMAGGPRVFEKVLTGILIMHIVETVVAVGLCLYGRVPAKATLMWIPTVFVFGVPSLQDCLKVAVRHAMHRDPVTFGVPKNVLNGHYMKYRRIITDADLGLNEDGTFKSE</sequence>